<dbReference type="AntiFam" id="ANF00179">
    <property type="entry name" value="Shadow ORF (opposite mobL)"/>
</dbReference>
<dbReference type="KEGG" id="rmm:ROSMUCSMR3_04249"/>
<sequence length="145" mass="14485">MGMMVALIAFAVGRMDRHIDGHAVAADQLLGKVAGDLGPGLGADLGRQGQLPFAGGDGVATGLAGLSLVPEAGPVRGPVRGVLRGQDEGLLDALLAGVIVDATFALALDALADTVGSRRRGRAPGAAFDRLHGEVVAGHAPSPRL</sequence>
<name>A0A1V0RVS3_9RHOB</name>
<reference evidence="1 2" key="1">
    <citation type="submission" date="2017-03" db="EMBL/GenBank/DDBJ databases">
        <title>Genome Sequence of Roseovarius mucosus strain SMR3 Isolated from a culture of the Diatom Skeletonema marinoi.</title>
        <authorList>
            <person name="Topel M."/>
            <person name="Pinder M."/>
            <person name="Johansson O.N."/>
            <person name="Kourtchenko O."/>
            <person name="Godhe A."/>
            <person name="Clarke A.K."/>
        </authorList>
    </citation>
    <scope>NUCLEOTIDE SEQUENCE [LARGE SCALE GENOMIC DNA]</scope>
    <source>
        <strain evidence="1 2">SMR3</strain>
        <plasmid evidence="2">psmr3-2</plasmid>
    </source>
</reference>
<gene>
    <name evidence="1" type="ORF">ROSMUCSMR3_04249</name>
</gene>
<dbReference type="Proteomes" id="UP000192273">
    <property type="component" value="Plasmid pSMR3-2"/>
</dbReference>
<dbReference type="AlphaFoldDB" id="A0A1V0RVS3"/>
<keyword evidence="2" id="KW-1185">Reference proteome</keyword>
<keyword evidence="1" id="KW-0614">Plasmid</keyword>
<geneLocation type="plasmid" evidence="2">
    <name>psmr3-2</name>
</geneLocation>
<accession>A0A1V0RVS3</accession>
<evidence type="ECO:0000313" key="2">
    <source>
        <dbReference type="Proteomes" id="UP000192273"/>
    </source>
</evidence>
<protein>
    <submittedName>
        <fullName evidence="1">Uncharacterized protein</fullName>
    </submittedName>
</protein>
<proteinExistence type="predicted"/>
<evidence type="ECO:0000313" key="1">
    <source>
        <dbReference type="EMBL" id="ARE85692.1"/>
    </source>
</evidence>
<organism evidence="1 2">
    <name type="scientific">Roseovarius mucosus</name>
    <dbReference type="NCBI Taxonomy" id="215743"/>
    <lineage>
        <taxon>Bacteria</taxon>
        <taxon>Pseudomonadati</taxon>
        <taxon>Pseudomonadota</taxon>
        <taxon>Alphaproteobacteria</taxon>
        <taxon>Rhodobacterales</taxon>
        <taxon>Roseobacteraceae</taxon>
        <taxon>Roseovarius</taxon>
    </lineage>
</organism>
<dbReference type="EMBL" id="CP020476">
    <property type="protein sequence ID" value="ARE85692.1"/>
    <property type="molecule type" value="Genomic_DNA"/>
</dbReference>